<organism evidence="5">
    <name type="scientific">Staphylococcus simulans</name>
    <dbReference type="NCBI Taxonomy" id="1286"/>
    <lineage>
        <taxon>Bacteria</taxon>
        <taxon>Bacillati</taxon>
        <taxon>Bacillota</taxon>
        <taxon>Bacilli</taxon>
        <taxon>Bacillales</taxon>
        <taxon>Staphylococcaceae</taxon>
        <taxon>Staphylococcus</taxon>
    </lineage>
</organism>
<dbReference type="SUPFAM" id="SSF46785">
    <property type="entry name" value="Winged helix' DNA-binding domain"/>
    <property type="match status" value="2"/>
</dbReference>
<dbReference type="PANTHER" id="PTHR34298">
    <property type="entry name" value="SEGREGATION AND CONDENSATION PROTEIN B"/>
    <property type="match status" value="1"/>
</dbReference>
<gene>
    <name evidence="5" type="primary">scpB</name>
    <name evidence="5" type="ORF">SSLFYP27_02313</name>
</gene>
<dbReference type="EMBL" id="CACRUO010000059">
    <property type="protein sequence ID" value="VYU46909.1"/>
    <property type="molecule type" value="Genomic_DNA"/>
</dbReference>
<sequence length="182" mass="20298">MALKQIGILEGLLYTAGDEGLEITQLQDILDISEEELLALVADYESPGLMIHQYGNTLVLTTKQALADYIEQLVKQQSNMKLSQAAMEVLSIIAYNQPVTRSDIEVIRGINSDGAAKTLIARGLIEAKDEDNSRSQQLYTTPLFLNVFGMKNIDELPTTEEEEEEIESFFNNLINQKGDNNE</sequence>
<dbReference type="InterPro" id="IPR036388">
    <property type="entry name" value="WH-like_DNA-bd_sf"/>
</dbReference>
<evidence type="ECO:0000256" key="2">
    <source>
        <dbReference type="ARBA" id="ARBA00022618"/>
    </source>
</evidence>
<dbReference type="RefSeq" id="WP_057510490.1">
    <property type="nucleotide sequence ID" value="NZ_CACRUO010000059.1"/>
</dbReference>
<accession>A0A6N3F4S4</accession>
<keyword evidence="1" id="KW-0963">Cytoplasm</keyword>
<name>A0A6N3F4S4_STASI</name>
<evidence type="ECO:0000256" key="4">
    <source>
        <dbReference type="ARBA" id="ARBA00023306"/>
    </source>
</evidence>
<dbReference type="PIRSF" id="PIRSF019345">
    <property type="entry name" value="ScpB"/>
    <property type="match status" value="1"/>
</dbReference>
<evidence type="ECO:0000256" key="3">
    <source>
        <dbReference type="ARBA" id="ARBA00022829"/>
    </source>
</evidence>
<evidence type="ECO:0000256" key="1">
    <source>
        <dbReference type="ARBA" id="ARBA00022490"/>
    </source>
</evidence>
<keyword evidence="3" id="KW-0159">Chromosome partition</keyword>
<dbReference type="GO" id="GO:0051301">
    <property type="term" value="P:cell division"/>
    <property type="evidence" value="ECO:0007669"/>
    <property type="project" value="UniProtKB-KW"/>
</dbReference>
<dbReference type="InterPro" id="IPR005234">
    <property type="entry name" value="ScpB_csome_segregation"/>
</dbReference>
<dbReference type="AlphaFoldDB" id="A0A6N3F4S4"/>
<dbReference type="Pfam" id="PF04079">
    <property type="entry name" value="SMC_ScpB"/>
    <property type="match status" value="1"/>
</dbReference>
<protein>
    <submittedName>
        <fullName evidence="5">Segregation and condensation protein B</fullName>
    </submittedName>
</protein>
<reference evidence="5" key="1">
    <citation type="submission" date="2019-11" db="EMBL/GenBank/DDBJ databases">
        <authorList>
            <person name="Feng L."/>
        </authorList>
    </citation>
    <scope>NUCLEOTIDE SEQUENCE</scope>
    <source>
        <strain evidence="5">SsimulansLFYP27</strain>
    </source>
</reference>
<dbReference type="GeneID" id="77331593"/>
<dbReference type="InterPro" id="IPR036390">
    <property type="entry name" value="WH_DNA-bd_sf"/>
</dbReference>
<keyword evidence="4" id="KW-0131">Cell cycle</keyword>
<dbReference type="Gene3D" id="1.10.10.10">
    <property type="entry name" value="Winged helix-like DNA-binding domain superfamily/Winged helix DNA-binding domain"/>
    <property type="match status" value="2"/>
</dbReference>
<keyword evidence="2" id="KW-0132">Cell division</keyword>
<proteinExistence type="predicted"/>
<dbReference type="PANTHER" id="PTHR34298:SF2">
    <property type="entry name" value="SEGREGATION AND CONDENSATION PROTEIN B"/>
    <property type="match status" value="1"/>
</dbReference>
<evidence type="ECO:0000313" key="5">
    <source>
        <dbReference type="EMBL" id="VYU46909.1"/>
    </source>
</evidence>
<dbReference type="GO" id="GO:0051304">
    <property type="term" value="P:chromosome separation"/>
    <property type="evidence" value="ECO:0007669"/>
    <property type="project" value="InterPro"/>
</dbReference>
<dbReference type="NCBIfam" id="TIGR00281">
    <property type="entry name" value="SMC-Scp complex subunit ScpB"/>
    <property type="match status" value="1"/>
</dbReference>